<dbReference type="Proteomes" id="UP000010959">
    <property type="component" value="Unassembled WGS sequence"/>
</dbReference>
<dbReference type="EMBL" id="AMWG01000123">
    <property type="protein sequence ID" value="ELP31474.1"/>
    <property type="molecule type" value="Genomic_DNA"/>
</dbReference>
<name>L7CBC2_RHOBT</name>
<sequence length="56" mass="6187">MLRHRDINVPSLLISVHSFQMQLSSTAHWGGNFAAPSHWVTMHWCSSINVAAVASV</sequence>
<gene>
    <name evidence="1" type="ORF">RBSWK_04612</name>
</gene>
<accession>L7CBC2</accession>
<dbReference type="AlphaFoldDB" id="L7CBC2"/>
<evidence type="ECO:0000313" key="1">
    <source>
        <dbReference type="EMBL" id="ELP31474.1"/>
    </source>
</evidence>
<evidence type="ECO:0000313" key="2">
    <source>
        <dbReference type="Proteomes" id="UP000010959"/>
    </source>
</evidence>
<comment type="caution">
    <text evidence="1">The sequence shown here is derived from an EMBL/GenBank/DDBJ whole genome shotgun (WGS) entry which is preliminary data.</text>
</comment>
<dbReference type="PATRIC" id="fig|993516.3.peg.4921"/>
<protein>
    <submittedName>
        <fullName evidence="1">Uncharacterized protein</fullName>
    </submittedName>
</protein>
<proteinExistence type="predicted"/>
<organism evidence="1 2">
    <name type="scientific">Rhodopirellula baltica SWK14</name>
    <dbReference type="NCBI Taxonomy" id="993516"/>
    <lineage>
        <taxon>Bacteria</taxon>
        <taxon>Pseudomonadati</taxon>
        <taxon>Planctomycetota</taxon>
        <taxon>Planctomycetia</taxon>
        <taxon>Pirellulales</taxon>
        <taxon>Pirellulaceae</taxon>
        <taxon>Rhodopirellula</taxon>
    </lineage>
</organism>
<reference evidence="1 2" key="1">
    <citation type="journal article" date="2013" name="Mar. Genomics">
        <title>Expression of sulfatases in Rhodopirellula baltica and the diversity of sulfatases in the genus Rhodopirellula.</title>
        <authorList>
            <person name="Wegner C.E."/>
            <person name="Richter-Heitmann T."/>
            <person name="Klindworth A."/>
            <person name="Klockow C."/>
            <person name="Richter M."/>
            <person name="Achstetter T."/>
            <person name="Glockner F.O."/>
            <person name="Harder J."/>
        </authorList>
    </citation>
    <scope>NUCLEOTIDE SEQUENCE [LARGE SCALE GENOMIC DNA]</scope>
    <source>
        <strain evidence="1 2">SWK14</strain>
    </source>
</reference>